<gene>
    <name evidence="1" type="ORF">PSNMU_V1.4_AUG-EV-PASAV3_0116900</name>
</gene>
<reference evidence="1 2" key="1">
    <citation type="submission" date="2019-01" db="EMBL/GenBank/DDBJ databases">
        <authorList>
            <person name="Ferrante I. M."/>
        </authorList>
    </citation>
    <scope>NUCLEOTIDE SEQUENCE [LARGE SCALE GENOMIC DNA]</scope>
    <source>
        <strain evidence="1 2">B856</strain>
    </source>
</reference>
<accession>A0A448ZRE8</accession>
<dbReference type="AlphaFoldDB" id="A0A448ZRE8"/>
<dbReference type="Proteomes" id="UP000291116">
    <property type="component" value="Unassembled WGS sequence"/>
</dbReference>
<keyword evidence="2" id="KW-1185">Reference proteome</keyword>
<evidence type="ECO:0000313" key="1">
    <source>
        <dbReference type="EMBL" id="VEU44574.1"/>
    </source>
</evidence>
<dbReference type="EMBL" id="CAACVS010000650">
    <property type="protein sequence ID" value="VEU44574.1"/>
    <property type="molecule type" value="Genomic_DNA"/>
</dbReference>
<organism evidence="1 2">
    <name type="scientific">Pseudo-nitzschia multistriata</name>
    <dbReference type="NCBI Taxonomy" id="183589"/>
    <lineage>
        <taxon>Eukaryota</taxon>
        <taxon>Sar</taxon>
        <taxon>Stramenopiles</taxon>
        <taxon>Ochrophyta</taxon>
        <taxon>Bacillariophyta</taxon>
        <taxon>Bacillariophyceae</taxon>
        <taxon>Bacillariophycidae</taxon>
        <taxon>Bacillariales</taxon>
        <taxon>Bacillariaceae</taxon>
        <taxon>Pseudo-nitzschia</taxon>
    </lineage>
</organism>
<proteinExistence type="predicted"/>
<evidence type="ECO:0000313" key="2">
    <source>
        <dbReference type="Proteomes" id="UP000291116"/>
    </source>
</evidence>
<name>A0A448ZRE8_9STRA</name>
<protein>
    <submittedName>
        <fullName evidence="1">Uncharacterized protein</fullName>
    </submittedName>
</protein>
<sequence length="94" mass="10736">MHCNISEVFPSVESAWQYKKTLLLVLLSIMNIRDSLGFPGRNAFFQLDVSNWQPPLLQLSLLECRIVDEIASLLDVDSHRTVPLLMPVLGKRTR</sequence>